<feature type="compositionally biased region" description="Low complexity" evidence="2">
    <location>
        <begin position="601"/>
        <end position="627"/>
    </location>
</feature>
<evidence type="ECO:0000256" key="1">
    <source>
        <dbReference type="SAM" id="Coils"/>
    </source>
</evidence>
<name>L1J6Q3_GUITC</name>
<dbReference type="KEGG" id="gtt:GUITHDRAFT_140213"/>
<protein>
    <submittedName>
        <fullName evidence="3 4">Uncharacterized protein</fullName>
    </submittedName>
</protein>
<dbReference type="Proteomes" id="UP000011087">
    <property type="component" value="Unassembled WGS sequence"/>
</dbReference>
<organism evidence="3">
    <name type="scientific">Guillardia theta (strain CCMP2712)</name>
    <name type="common">Cryptophyte</name>
    <dbReference type="NCBI Taxonomy" id="905079"/>
    <lineage>
        <taxon>Eukaryota</taxon>
        <taxon>Cryptophyceae</taxon>
        <taxon>Pyrenomonadales</taxon>
        <taxon>Geminigeraceae</taxon>
        <taxon>Guillardia</taxon>
    </lineage>
</organism>
<sequence length="668" mass="72474">MGRLVGWRAAIMAASAVGFFALMAYPSFSSLGRTELEYSDQDALQQYLEHTGQESKLAQINPSLAKRIQQQKSYVSGSEASRPGGDLVTRLKSLHLHELAKTKQSERHDDASNFPRPQMSMSSHVEKSVNDGLKAGKEETRASLKARVEAGKRAWSKLQELSQKPSLSAKSRKYFTQPPPLIYDTRTAAAAEQSQLGMPKTSPLFFQNGDSAAAGQSTLIQASTGPMSKSLPESQNQYFATSVGQAAPTVVQQQGGPMMANIPQTQPQFFEAPQEQAQAVQNANQQALAQQQPKFFLTPQGKVVEVVNGVQQVQQQQTQMNVVPNAQSTKLSEDTEALDGSLGVVHSEPLEDPTVQPENQYVVEGTAFPKDTTISMPVAYVPVANGQQVDVSSGSPMGYGGATSMKDASASTQSLYGLGGNEDPLEGQYKFGINIKPIPCDGPIKHSDTPLCVAKKAMAQALQAEKDVIAAHEKIQEQKDRITRLDLSYHEKYNALKTRFEALVDGLRKRVVEQKRRLLAESRRITTGDNANLQKVAQARENEMRDWQDLNRRLNQLSVSLAVIKKAPGPPGPPGSMGPQGYPGVPGPQGVRGPRGEEGEPGPTGLRGENGRPGPNGRRGPAGNPINMQGYVNPQGAIPLADPNILEKFENNVNTMDELLKRLNQDKK</sequence>
<dbReference type="HOGENOM" id="CLU_411329_0_0_1"/>
<dbReference type="InterPro" id="IPR050938">
    <property type="entry name" value="Collagen_Structural_Proteins"/>
</dbReference>
<keyword evidence="5" id="KW-1185">Reference proteome</keyword>
<keyword evidence="1" id="KW-0175">Coiled coil</keyword>
<dbReference type="GeneID" id="17300498"/>
<dbReference type="Pfam" id="PF01391">
    <property type="entry name" value="Collagen"/>
    <property type="match status" value="1"/>
</dbReference>
<evidence type="ECO:0000256" key="2">
    <source>
        <dbReference type="SAM" id="MobiDB-lite"/>
    </source>
</evidence>
<dbReference type="RefSeq" id="XP_005830744.1">
    <property type="nucleotide sequence ID" value="XM_005830687.1"/>
</dbReference>
<gene>
    <name evidence="3" type="ORF">GUITHDRAFT_140213</name>
</gene>
<dbReference type="PaxDb" id="55529-EKX43764"/>
<feature type="compositionally biased region" description="Basic and acidic residues" evidence="2">
    <location>
        <begin position="99"/>
        <end position="111"/>
    </location>
</feature>
<dbReference type="PANTHER" id="PTHR37456:SF6">
    <property type="entry name" value="COLLAGEN ALPHA-1(XXIII) CHAIN-LIKE ISOFORM X2"/>
    <property type="match status" value="1"/>
</dbReference>
<evidence type="ECO:0000313" key="3">
    <source>
        <dbReference type="EMBL" id="EKX43764.1"/>
    </source>
</evidence>
<feature type="compositionally biased region" description="Low complexity" evidence="2">
    <location>
        <begin position="577"/>
        <end position="592"/>
    </location>
</feature>
<reference evidence="4" key="3">
    <citation type="submission" date="2016-03" db="UniProtKB">
        <authorList>
            <consortium name="EnsemblProtists"/>
        </authorList>
    </citation>
    <scope>IDENTIFICATION</scope>
</reference>
<feature type="region of interest" description="Disordered" evidence="2">
    <location>
        <begin position="564"/>
        <end position="635"/>
    </location>
</feature>
<reference evidence="5" key="2">
    <citation type="submission" date="2012-11" db="EMBL/GenBank/DDBJ databases">
        <authorList>
            <person name="Kuo A."/>
            <person name="Curtis B.A."/>
            <person name="Tanifuji G."/>
            <person name="Burki F."/>
            <person name="Gruber A."/>
            <person name="Irimia M."/>
            <person name="Maruyama S."/>
            <person name="Arias M.C."/>
            <person name="Ball S.G."/>
            <person name="Gile G.H."/>
            <person name="Hirakawa Y."/>
            <person name="Hopkins J.F."/>
            <person name="Rensing S.A."/>
            <person name="Schmutz J."/>
            <person name="Symeonidi A."/>
            <person name="Elias M."/>
            <person name="Eveleigh R.J."/>
            <person name="Herman E.K."/>
            <person name="Klute M.J."/>
            <person name="Nakayama T."/>
            <person name="Obornik M."/>
            <person name="Reyes-Prieto A."/>
            <person name="Armbrust E.V."/>
            <person name="Aves S.J."/>
            <person name="Beiko R.G."/>
            <person name="Coutinho P."/>
            <person name="Dacks J.B."/>
            <person name="Durnford D.G."/>
            <person name="Fast N.M."/>
            <person name="Green B.R."/>
            <person name="Grisdale C."/>
            <person name="Hempe F."/>
            <person name="Henrissat B."/>
            <person name="Hoppner M.P."/>
            <person name="Ishida K.-I."/>
            <person name="Kim E."/>
            <person name="Koreny L."/>
            <person name="Kroth P.G."/>
            <person name="Liu Y."/>
            <person name="Malik S.-B."/>
            <person name="Maier U.G."/>
            <person name="McRose D."/>
            <person name="Mock T."/>
            <person name="Neilson J.A."/>
            <person name="Onodera N.T."/>
            <person name="Poole A.M."/>
            <person name="Pritham E.J."/>
            <person name="Richards T.A."/>
            <person name="Rocap G."/>
            <person name="Roy S.W."/>
            <person name="Sarai C."/>
            <person name="Schaack S."/>
            <person name="Shirato S."/>
            <person name="Slamovits C.H."/>
            <person name="Spencer D.F."/>
            <person name="Suzuki S."/>
            <person name="Worden A.Z."/>
            <person name="Zauner S."/>
            <person name="Barry K."/>
            <person name="Bell C."/>
            <person name="Bharti A.K."/>
            <person name="Crow J.A."/>
            <person name="Grimwood J."/>
            <person name="Kramer R."/>
            <person name="Lindquist E."/>
            <person name="Lucas S."/>
            <person name="Salamov A."/>
            <person name="McFadden G.I."/>
            <person name="Lane C.E."/>
            <person name="Keeling P.J."/>
            <person name="Gray M.W."/>
            <person name="Grigoriev I.V."/>
            <person name="Archibald J.M."/>
        </authorList>
    </citation>
    <scope>NUCLEOTIDE SEQUENCE</scope>
    <source>
        <strain evidence="5">CCMP2712</strain>
    </source>
</reference>
<dbReference type="InterPro" id="IPR008160">
    <property type="entry name" value="Collagen"/>
</dbReference>
<dbReference type="PANTHER" id="PTHR37456">
    <property type="entry name" value="SI:CH211-266K2.1"/>
    <property type="match status" value="1"/>
</dbReference>
<dbReference type="EnsemblProtists" id="EKX43764">
    <property type="protein sequence ID" value="EKX43764"/>
    <property type="gene ID" value="GUITHDRAFT_140213"/>
</dbReference>
<reference evidence="3 5" key="1">
    <citation type="journal article" date="2012" name="Nature">
        <title>Algal genomes reveal evolutionary mosaicism and the fate of nucleomorphs.</title>
        <authorList>
            <consortium name="DOE Joint Genome Institute"/>
            <person name="Curtis B.A."/>
            <person name="Tanifuji G."/>
            <person name="Burki F."/>
            <person name="Gruber A."/>
            <person name="Irimia M."/>
            <person name="Maruyama S."/>
            <person name="Arias M.C."/>
            <person name="Ball S.G."/>
            <person name="Gile G.H."/>
            <person name="Hirakawa Y."/>
            <person name="Hopkins J.F."/>
            <person name="Kuo A."/>
            <person name="Rensing S.A."/>
            <person name="Schmutz J."/>
            <person name="Symeonidi A."/>
            <person name="Elias M."/>
            <person name="Eveleigh R.J."/>
            <person name="Herman E.K."/>
            <person name="Klute M.J."/>
            <person name="Nakayama T."/>
            <person name="Obornik M."/>
            <person name="Reyes-Prieto A."/>
            <person name="Armbrust E.V."/>
            <person name="Aves S.J."/>
            <person name="Beiko R.G."/>
            <person name="Coutinho P."/>
            <person name="Dacks J.B."/>
            <person name="Durnford D.G."/>
            <person name="Fast N.M."/>
            <person name="Green B.R."/>
            <person name="Grisdale C.J."/>
            <person name="Hempel F."/>
            <person name="Henrissat B."/>
            <person name="Hoppner M.P."/>
            <person name="Ishida K."/>
            <person name="Kim E."/>
            <person name="Koreny L."/>
            <person name="Kroth P.G."/>
            <person name="Liu Y."/>
            <person name="Malik S.B."/>
            <person name="Maier U.G."/>
            <person name="McRose D."/>
            <person name="Mock T."/>
            <person name="Neilson J.A."/>
            <person name="Onodera N.T."/>
            <person name="Poole A.M."/>
            <person name="Pritham E.J."/>
            <person name="Richards T.A."/>
            <person name="Rocap G."/>
            <person name="Roy S.W."/>
            <person name="Sarai C."/>
            <person name="Schaack S."/>
            <person name="Shirato S."/>
            <person name="Slamovits C.H."/>
            <person name="Spencer D.F."/>
            <person name="Suzuki S."/>
            <person name="Worden A.Z."/>
            <person name="Zauner S."/>
            <person name="Barry K."/>
            <person name="Bell C."/>
            <person name="Bharti A.K."/>
            <person name="Crow J.A."/>
            <person name="Grimwood J."/>
            <person name="Kramer R."/>
            <person name="Lindquist E."/>
            <person name="Lucas S."/>
            <person name="Salamov A."/>
            <person name="McFadden G.I."/>
            <person name="Lane C.E."/>
            <person name="Keeling P.J."/>
            <person name="Gray M.W."/>
            <person name="Grigoriev I.V."/>
            <person name="Archibald J.M."/>
        </authorList>
    </citation>
    <scope>NUCLEOTIDE SEQUENCE</scope>
    <source>
        <strain evidence="3 5">CCMP2712</strain>
    </source>
</reference>
<evidence type="ECO:0000313" key="4">
    <source>
        <dbReference type="EnsemblProtists" id="EKX43764"/>
    </source>
</evidence>
<dbReference type="STRING" id="905079.L1J6Q3"/>
<evidence type="ECO:0000313" key="5">
    <source>
        <dbReference type="Proteomes" id="UP000011087"/>
    </source>
</evidence>
<dbReference type="EMBL" id="JH993008">
    <property type="protein sequence ID" value="EKX43764.1"/>
    <property type="molecule type" value="Genomic_DNA"/>
</dbReference>
<accession>L1J6Q3</accession>
<dbReference type="OrthoDB" id="10593409at2759"/>
<proteinExistence type="predicted"/>
<feature type="region of interest" description="Disordered" evidence="2">
    <location>
        <begin position="99"/>
        <end position="124"/>
    </location>
</feature>
<dbReference type="AlphaFoldDB" id="L1J6Q3"/>
<feature type="coiled-coil region" evidence="1">
    <location>
        <begin position="530"/>
        <end position="557"/>
    </location>
</feature>